<dbReference type="InterPro" id="IPR041569">
    <property type="entry name" value="AAA_lid_3"/>
</dbReference>
<dbReference type="OMA" id="IRRHEEW"/>
<evidence type="ECO:0000259" key="9">
    <source>
        <dbReference type="SMART" id="SM00382"/>
    </source>
</evidence>
<dbReference type="Pfam" id="PF00004">
    <property type="entry name" value="AAA"/>
    <property type="match status" value="1"/>
</dbReference>
<evidence type="ECO:0000256" key="2">
    <source>
        <dbReference type="ARBA" id="ARBA00006914"/>
    </source>
</evidence>
<dbReference type="FunFam" id="3.40.50.300:FF:000043">
    <property type="entry name" value="Vacuolar protein sorting-associated protein 4"/>
    <property type="match status" value="1"/>
</dbReference>
<dbReference type="GeneID" id="14907570"/>
<dbReference type="SMART" id="SM00382">
    <property type="entry name" value="AAA"/>
    <property type="match status" value="1"/>
</dbReference>
<keyword evidence="6" id="KW-0472">Membrane</keyword>
<proteinExistence type="inferred from homology"/>
<keyword evidence="10" id="KW-0378">Hydrolase</keyword>
<dbReference type="Proteomes" id="UP000008983">
    <property type="component" value="Unassembled WGS sequence"/>
</dbReference>
<dbReference type="FunFam" id="1.10.8.60:FF:000015">
    <property type="entry name" value="vacuolar protein sorting-associated protein 4A"/>
    <property type="match status" value="1"/>
</dbReference>
<dbReference type="STRING" id="857967.G0QTM5"/>
<dbReference type="InterPro" id="IPR027417">
    <property type="entry name" value="P-loop_NTPase"/>
</dbReference>
<dbReference type="eggNOG" id="KOG0739">
    <property type="taxonomic scope" value="Eukaryota"/>
</dbReference>
<dbReference type="PROSITE" id="PS00674">
    <property type="entry name" value="AAA"/>
    <property type="match status" value="1"/>
</dbReference>
<dbReference type="OrthoDB" id="29072at2759"/>
<dbReference type="Pfam" id="PF17862">
    <property type="entry name" value="AAA_lid_3"/>
    <property type="match status" value="1"/>
</dbReference>
<dbReference type="InterPro" id="IPR003593">
    <property type="entry name" value="AAA+_ATPase"/>
</dbReference>
<keyword evidence="3 7" id="KW-0547">Nucleotide-binding</keyword>
<dbReference type="GO" id="GO:0007033">
    <property type="term" value="P:vacuole organization"/>
    <property type="evidence" value="ECO:0007669"/>
    <property type="project" value="TreeGrafter"/>
</dbReference>
<dbReference type="AlphaFoldDB" id="G0QTM5"/>
<dbReference type="InterPro" id="IPR050304">
    <property type="entry name" value="MT-severing_AAA_ATPase"/>
</dbReference>
<evidence type="ECO:0000256" key="5">
    <source>
        <dbReference type="ARBA" id="ARBA00022840"/>
    </source>
</evidence>
<dbReference type="GO" id="GO:0005524">
    <property type="term" value="F:ATP binding"/>
    <property type="evidence" value="ECO:0007669"/>
    <property type="project" value="UniProtKB-KW"/>
</dbReference>
<dbReference type="RefSeq" id="XP_004034911.1">
    <property type="nucleotide sequence ID" value="XM_004034863.1"/>
</dbReference>
<sequence>MNQKKNKKMQGLPQQPIFKIDNSQIKAETLSLIDRGKRLLNQGETIQEKEEGLQLYLQGLRKLQLWIGRETDPALVQSLTQTYQNSIKSIEQKMQLLEDQKKNLNKPQQIAALGGEKNNSNGKDENSKFKDTLSEAIVTEKPNIKWDDIAGLHKAKEALKEAVILPIKFPQIFEGARKPWKGILLYGPPGTGKTYLAKACATEVESTFFSVSSADLVSKYVGESEKLIKSLFQLAREKQPSIIFIDEIDSLCSNRSDGENEASRRVKTEFLVQMEGVGHQDKGVLVLGATNIPWGLDPAVRRRFEKRIYIPLPDEGARQFMLKHYLKKTPHNINDEQFQQFAKNTEGCSGADISILIRDAVIEPVRKLQQAKKFKKIGDKFMPVNDNESGSDIVEMNYMQLTQNNLFLPDICYQDVLQAVKKTKPSVGQDQLKDYENFTNQFGQDG</sequence>
<dbReference type="PANTHER" id="PTHR23074">
    <property type="entry name" value="AAA DOMAIN-CONTAINING"/>
    <property type="match status" value="1"/>
</dbReference>
<keyword evidence="8" id="KW-0175">Coiled coil</keyword>
<feature type="coiled-coil region" evidence="8">
    <location>
        <begin position="80"/>
        <end position="107"/>
    </location>
</feature>
<evidence type="ECO:0000256" key="1">
    <source>
        <dbReference type="ARBA" id="ARBA00004481"/>
    </source>
</evidence>
<dbReference type="CDD" id="cd19521">
    <property type="entry name" value="RecA-like_VPS4"/>
    <property type="match status" value="1"/>
</dbReference>
<organism evidence="10 11">
    <name type="scientific">Ichthyophthirius multifiliis</name>
    <name type="common">White spot disease agent</name>
    <name type="synonym">Ich</name>
    <dbReference type="NCBI Taxonomy" id="5932"/>
    <lineage>
        <taxon>Eukaryota</taxon>
        <taxon>Sar</taxon>
        <taxon>Alveolata</taxon>
        <taxon>Ciliophora</taxon>
        <taxon>Intramacronucleata</taxon>
        <taxon>Oligohymenophorea</taxon>
        <taxon>Hymenostomatida</taxon>
        <taxon>Ophryoglenina</taxon>
        <taxon>Ichthyophthirius</taxon>
    </lineage>
</organism>
<dbReference type="GO" id="GO:0010008">
    <property type="term" value="C:endosome membrane"/>
    <property type="evidence" value="ECO:0007669"/>
    <property type="project" value="UniProtKB-SubCell"/>
</dbReference>
<dbReference type="InterPro" id="IPR003959">
    <property type="entry name" value="ATPase_AAA_core"/>
</dbReference>
<evidence type="ECO:0000256" key="8">
    <source>
        <dbReference type="SAM" id="Coils"/>
    </source>
</evidence>
<dbReference type="Gene3D" id="3.40.50.300">
    <property type="entry name" value="P-loop containing nucleotide triphosphate hydrolases"/>
    <property type="match status" value="1"/>
</dbReference>
<keyword evidence="4" id="KW-0967">Endosome</keyword>
<comment type="subcellular location">
    <subcellularLocation>
        <location evidence="1">Endosome membrane</location>
        <topology evidence="1">Peripheral membrane protein</topology>
    </subcellularLocation>
</comment>
<evidence type="ECO:0000256" key="3">
    <source>
        <dbReference type="ARBA" id="ARBA00022741"/>
    </source>
</evidence>
<evidence type="ECO:0000256" key="7">
    <source>
        <dbReference type="RuleBase" id="RU003651"/>
    </source>
</evidence>
<dbReference type="GO" id="GO:0016887">
    <property type="term" value="F:ATP hydrolysis activity"/>
    <property type="evidence" value="ECO:0007669"/>
    <property type="project" value="InterPro"/>
</dbReference>
<gene>
    <name evidence="10" type="ORF">IMG5_109960</name>
</gene>
<evidence type="ECO:0000313" key="10">
    <source>
        <dbReference type="EMBL" id="EGR31425.1"/>
    </source>
</evidence>
<reference evidence="10 11" key="1">
    <citation type="submission" date="2011-07" db="EMBL/GenBank/DDBJ databases">
        <authorList>
            <person name="Coyne R."/>
            <person name="Brami D."/>
            <person name="Johnson J."/>
            <person name="Hostetler J."/>
            <person name="Hannick L."/>
            <person name="Clark T."/>
            <person name="Cassidy-Hanley D."/>
            <person name="Inman J."/>
        </authorList>
    </citation>
    <scope>NUCLEOTIDE SEQUENCE [LARGE SCALE GENOMIC DNA]</scope>
    <source>
        <strain evidence="10 11">G5</strain>
    </source>
</reference>
<evidence type="ECO:0000313" key="11">
    <source>
        <dbReference type="Proteomes" id="UP000008983"/>
    </source>
</evidence>
<name>G0QTM5_ICHMU</name>
<evidence type="ECO:0000256" key="6">
    <source>
        <dbReference type="ARBA" id="ARBA00023136"/>
    </source>
</evidence>
<feature type="domain" description="AAA+ ATPase" evidence="9">
    <location>
        <begin position="179"/>
        <end position="314"/>
    </location>
</feature>
<dbReference type="FunCoup" id="G0QTM5">
    <property type="interactions" value="611"/>
</dbReference>
<comment type="similarity">
    <text evidence="2 7">Belongs to the AAA ATPase family.</text>
</comment>
<keyword evidence="5 7" id="KW-0067">ATP-binding</keyword>
<keyword evidence="11" id="KW-1185">Reference proteome</keyword>
<dbReference type="Gene3D" id="1.10.8.60">
    <property type="match status" value="1"/>
</dbReference>
<dbReference type="SUPFAM" id="SSF52540">
    <property type="entry name" value="P-loop containing nucleoside triphosphate hydrolases"/>
    <property type="match status" value="1"/>
</dbReference>
<protein>
    <submittedName>
        <fullName evidence="10">Vacuolar sorting protein, putative</fullName>
        <ecNumber evidence="10">3.6.4.3</ecNumber>
    </submittedName>
</protein>
<dbReference type="PANTHER" id="PTHR23074:SF83">
    <property type="entry name" value="VACUOLAR PROTEIN SORTING-ASSOCIATED PROTEIN 4A"/>
    <property type="match status" value="1"/>
</dbReference>
<dbReference type="InParanoid" id="G0QTM5"/>
<dbReference type="Pfam" id="PF09336">
    <property type="entry name" value="Vps4_C"/>
    <property type="match status" value="1"/>
</dbReference>
<dbReference type="EC" id="3.6.4.3" evidence="10"/>
<dbReference type="InterPro" id="IPR003960">
    <property type="entry name" value="ATPase_AAA_CS"/>
</dbReference>
<evidence type="ECO:0000256" key="4">
    <source>
        <dbReference type="ARBA" id="ARBA00022753"/>
    </source>
</evidence>
<dbReference type="GO" id="GO:0016197">
    <property type="term" value="P:endosomal transport"/>
    <property type="evidence" value="ECO:0007669"/>
    <property type="project" value="TreeGrafter"/>
</dbReference>
<dbReference type="InterPro" id="IPR015415">
    <property type="entry name" value="Spast_Vps4_C"/>
</dbReference>
<accession>G0QTM5</accession>
<dbReference type="EMBL" id="GL983866">
    <property type="protein sequence ID" value="EGR31425.1"/>
    <property type="molecule type" value="Genomic_DNA"/>
</dbReference>